<feature type="compositionally biased region" description="Polar residues" evidence="1">
    <location>
        <begin position="13"/>
        <end position="22"/>
    </location>
</feature>
<evidence type="ECO:0000313" key="2">
    <source>
        <dbReference type="EMBL" id="UAW53434.1"/>
    </source>
</evidence>
<keyword evidence="3" id="KW-1185">Reference proteome</keyword>
<reference evidence="2 3" key="1">
    <citation type="submission" date="2021-06" db="EMBL/GenBank/DDBJ databases">
        <title>Complete genome sequence of Erwinia phage pEa_SNUABM_30.</title>
        <authorList>
            <person name="Kim S.G."/>
            <person name="Park S.C."/>
        </authorList>
    </citation>
    <scope>NUCLEOTIDE SEQUENCE [LARGE SCALE GENOMIC DNA]</scope>
</reference>
<feature type="compositionally biased region" description="Acidic residues" evidence="1">
    <location>
        <begin position="329"/>
        <end position="351"/>
    </location>
</feature>
<protein>
    <submittedName>
        <fullName evidence="2">Uncharacterized protein</fullName>
    </submittedName>
</protein>
<feature type="compositionally biased region" description="Acidic residues" evidence="1">
    <location>
        <begin position="636"/>
        <end position="680"/>
    </location>
</feature>
<sequence length="1014" mass="110010">MSNNNLGAAASFGTETQKQIANEQRRANSSESGHVNKCTIVVLTALNAHNRFSYLSADEQLCEKPIEGKVMDRLPNLIERASGASTDQNSAYYILHPNNGVPTRIDERIKVGEGDAVIISYTVNKAVSEMHGSLSLALFSAGESDLADLAAEFGIHAISIVEESKAGGYIQALAAQVEALNIVNITSIDETDGALDKAVIDYSALPANPVTVLSGAVRTFIMQTISSEIVAAIPNNGEMNVKQPTNSTPVDLNEDFDAEDEVVDQQDGGEDEAAVGTDLFGYKAETLSVEQMSEALEAIDYDLSAMDEDGIRESFETEQAIWLAKSDDAAADEADDAEDEEEEEDDEDEEGFDAVQFLASLLMAEDFDRDALKVLIRTQDLKVMKSDTVETLSAKLLELVEGATEEEMFELINTFIDALQEREIGCPNMLATIAEEEDSEEDADEEDGDEEEEEDSEEEEDEDSEEETEEDSEEEDADELQDQIEAVTDPLDYFQFPGGALSAEQRMAAVEAMGENVEGLTIVQVMKAFTRIQGQTNEIAVEEDAELSNVEQLTALLGQYDEATVQHVAESLGILVDECETVDEMIEAIANGGNEDDFAAVEEIATNYGVDLSEVADGEELDFVDALLAVLPSFLNDDEVDEQDEDEEDSEEEDADDEEEDADDEDEVEVEVEAESDATAENDHLKFVKSVDTSNRVGPMLTVDMDQTLIINFTLTDGDTYSPIESELSDINGFNYRYPFNLGKAGKAPGAMHLPAQSLLDIIERTSTTRFMANPSTFDVAAWAESLEATLEDEIASSLYAGRIEEGLDPSEAGLIVGDFIDDEEMQQASELGYIDADQFDELQGDHLPIAGLYSAKSRVRPVQVDTAHVALHTTVMNVAVPGFWGDSDVSLLVQAAVNRVIALAGTVENIRVYAGFTFESAALLNNDRLFAALTALRTMEGVQSYSAADAANFDDAEDVIEVASALDTRDLPLSILSGGLAAATFDNGGDLTVLVQCSPEDEESEEEDEGDDE</sequence>
<organism evidence="2 3">
    <name type="scientific">Erwinia phage pEa_SNUABM_30</name>
    <dbReference type="NCBI Taxonomy" id="2869553"/>
    <lineage>
        <taxon>Viruses</taxon>
        <taxon>Duplodnaviria</taxon>
        <taxon>Heunggongvirae</taxon>
        <taxon>Uroviricota</taxon>
        <taxon>Caudoviricetes</taxon>
        <taxon>Alexandravirus</taxon>
        <taxon>Alexandravirus SNUABM30</taxon>
    </lineage>
</organism>
<evidence type="ECO:0000256" key="1">
    <source>
        <dbReference type="SAM" id="MobiDB-lite"/>
    </source>
</evidence>
<dbReference type="Proteomes" id="UP000827754">
    <property type="component" value="Segment"/>
</dbReference>
<feature type="region of interest" description="Disordered" evidence="1">
    <location>
        <begin position="1"/>
        <end position="31"/>
    </location>
</feature>
<feature type="region of interest" description="Disordered" evidence="1">
    <location>
        <begin position="634"/>
        <end position="682"/>
    </location>
</feature>
<feature type="region of interest" description="Disordered" evidence="1">
    <location>
        <begin position="435"/>
        <end position="480"/>
    </location>
</feature>
<dbReference type="EMBL" id="MZ443778">
    <property type="protein sequence ID" value="UAW53434.1"/>
    <property type="molecule type" value="Genomic_DNA"/>
</dbReference>
<name>A0AAE8XLN2_9CAUD</name>
<evidence type="ECO:0000313" key="3">
    <source>
        <dbReference type="Proteomes" id="UP000827754"/>
    </source>
</evidence>
<feature type="region of interest" description="Disordered" evidence="1">
    <location>
        <begin position="327"/>
        <end position="351"/>
    </location>
</feature>
<proteinExistence type="predicted"/>
<accession>A0AAE8XLN2</accession>
<gene>
    <name evidence="2" type="ORF">pEaSNUABM30_00316</name>
</gene>